<keyword evidence="1" id="KW-0472">Membrane</keyword>
<keyword evidence="1" id="KW-1133">Transmembrane helix</keyword>
<name>A0AAV4XWX2_CAEEX</name>
<proteinExistence type="predicted"/>
<sequence length="199" mass="22768">MIRIRVPLVRPLVRCTFKRILRAMPSVLLLLFVFSLIFVTLMQIAVIHSHRRNHFFPTRRDSAPSSNATLRPTTVLGIPSLGVTKVVPHRRPDTLRVEAFLDKAAPTLEGNAAIVKNMVNCARVRKILDHLGAQPLRPRVRVLQKWTDTTPAKGSKKDCCTGSHKWQRRKACTRVPPLRKYLFVLNFYSVICLFRNVQL</sequence>
<gene>
    <name evidence="2" type="primary">AVEN_173318_1</name>
    <name evidence="2" type="ORF">CEXT_424761</name>
</gene>
<evidence type="ECO:0000313" key="2">
    <source>
        <dbReference type="EMBL" id="GIY99507.1"/>
    </source>
</evidence>
<evidence type="ECO:0000256" key="1">
    <source>
        <dbReference type="SAM" id="Phobius"/>
    </source>
</evidence>
<dbReference type="AlphaFoldDB" id="A0AAV4XWX2"/>
<keyword evidence="3" id="KW-1185">Reference proteome</keyword>
<evidence type="ECO:0000313" key="3">
    <source>
        <dbReference type="Proteomes" id="UP001054945"/>
    </source>
</evidence>
<organism evidence="2 3">
    <name type="scientific">Caerostris extrusa</name>
    <name type="common">Bark spider</name>
    <name type="synonym">Caerostris bankana</name>
    <dbReference type="NCBI Taxonomy" id="172846"/>
    <lineage>
        <taxon>Eukaryota</taxon>
        <taxon>Metazoa</taxon>
        <taxon>Ecdysozoa</taxon>
        <taxon>Arthropoda</taxon>
        <taxon>Chelicerata</taxon>
        <taxon>Arachnida</taxon>
        <taxon>Araneae</taxon>
        <taxon>Araneomorphae</taxon>
        <taxon>Entelegynae</taxon>
        <taxon>Araneoidea</taxon>
        <taxon>Araneidae</taxon>
        <taxon>Caerostris</taxon>
    </lineage>
</organism>
<dbReference type="EMBL" id="BPLR01018426">
    <property type="protein sequence ID" value="GIY99507.1"/>
    <property type="molecule type" value="Genomic_DNA"/>
</dbReference>
<feature type="transmembrane region" description="Helical" evidence="1">
    <location>
        <begin position="27"/>
        <end position="47"/>
    </location>
</feature>
<dbReference type="Proteomes" id="UP001054945">
    <property type="component" value="Unassembled WGS sequence"/>
</dbReference>
<accession>A0AAV4XWX2</accession>
<reference evidence="2 3" key="1">
    <citation type="submission" date="2021-06" db="EMBL/GenBank/DDBJ databases">
        <title>Caerostris extrusa draft genome.</title>
        <authorList>
            <person name="Kono N."/>
            <person name="Arakawa K."/>
        </authorList>
    </citation>
    <scope>NUCLEOTIDE SEQUENCE [LARGE SCALE GENOMIC DNA]</scope>
</reference>
<keyword evidence="1" id="KW-0812">Transmembrane</keyword>
<protein>
    <submittedName>
        <fullName evidence="2">Uncharacterized protein</fullName>
    </submittedName>
</protein>
<comment type="caution">
    <text evidence="2">The sequence shown here is derived from an EMBL/GenBank/DDBJ whole genome shotgun (WGS) entry which is preliminary data.</text>
</comment>